<proteinExistence type="predicted"/>
<keyword evidence="14" id="KW-1185">Reference proteome</keyword>
<dbReference type="CTD" id="20241357"/>
<organism evidence="13 14">
    <name type="scientific">Lottia gigantea</name>
    <name type="common">Giant owl limpet</name>
    <dbReference type="NCBI Taxonomy" id="225164"/>
    <lineage>
        <taxon>Eukaryota</taxon>
        <taxon>Metazoa</taxon>
        <taxon>Spiralia</taxon>
        <taxon>Lophotrochozoa</taxon>
        <taxon>Mollusca</taxon>
        <taxon>Gastropoda</taxon>
        <taxon>Patellogastropoda</taxon>
        <taxon>Lottioidea</taxon>
        <taxon>Lottiidae</taxon>
        <taxon>Lottia</taxon>
    </lineage>
</organism>
<dbReference type="Proteomes" id="UP000030746">
    <property type="component" value="Unassembled WGS sequence"/>
</dbReference>
<dbReference type="InterPro" id="IPR000276">
    <property type="entry name" value="GPCR_Rhodpsn"/>
</dbReference>
<dbReference type="PROSITE" id="PS50262">
    <property type="entry name" value="G_PROTEIN_RECEP_F1_2"/>
    <property type="match status" value="1"/>
</dbReference>
<dbReference type="PROSITE" id="PS00237">
    <property type="entry name" value="G_PROTEIN_RECEP_F1_1"/>
    <property type="match status" value="1"/>
</dbReference>
<dbReference type="SUPFAM" id="SSF81321">
    <property type="entry name" value="Family A G protein-coupled receptor-like"/>
    <property type="match status" value="1"/>
</dbReference>
<keyword evidence="4 11" id="KW-1133">Transmembrane helix</keyword>
<protein>
    <recommendedName>
        <fullName evidence="12">G-protein coupled receptors family 1 profile domain-containing protein</fullName>
    </recommendedName>
</protein>
<evidence type="ECO:0000256" key="11">
    <source>
        <dbReference type="SAM" id="Phobius"/>
    </source>
</evidence>
<dbReference type="GeneID" id="20241357"/>
<keyword evidence="8" id="KW-0325">Glycoprotein</keyword>
<dbReference type="GO" id="GO:0004930">
    <property type="term" value="F:G protein-coupled receptor activity"/>
    <property type="evidence" value="ECO:0007669"/>
    <property type="project" value="UniProtKB-KW"/>
</dbReference>
<dbReference type="OrthoDB" id="5959154at2759"/>
<dbReference type="Gene3D" id="1.20.1070.10">
    <property type="entry name" value="Rhodopsin 7-helix transmembrane proteins"/>
    <property type="match status" value="1"/>
</dbReference>
<dbReference type="HOGENOM" id="CLU_587012_0_0_1"/>
<name>V3YW29_LOTGI</name>
<feature type="region of interest" description="Disordered" evidence="10">
    <location>
        <begin position="426"/>
        <end position="466"/>
    </location>
</feature>
<dbReference type="CDD" id="cd00637">
    <property type="entry name" value="7tm_classA_rhodopsin-like"/>
    <property type="match status" value="1"/>
</dbReference>
<evidence type="ECO:0000256" key="2">
    <source>
        <dbReference type="ARBA" id="ARBA00022475"/>
    </source>
</evidence>
<evidence type="ECO:0000256" key="3">
    <source>
        <dbReference type="ARBA" id="ARBA00022692"/>
    </source>
</evidence>
<evidence type="ECO:0000259" key="12">
    <source>
        <dbReference type="PROSITE" id="PS50262"/>
    </source>
</evidence>
<keyword evidence="6 11" id="KW-0472">Membrane</keyword>
<feature type="transmembrane region" description="Helical" evidence="11">
    <location>
        <begin position="257"/>
        <end position="277"/>
    </location>
</feature>
<sequence>MDSSGRHHIPSGVRRGTGATPDVHFSGVVTVVLEVFLLLENLLPLAVALWWKRPIERLVTDKLIAAISLTYILSALIPTPLGLVSFFHGSWYGGKATCECFQVTTTWCSLSTMAVVTYMCVERHNFLCPCFGWRSGSDSKDSAGVILFSLYTLTLSVATLPVIGYGPEVMKANTSCESWIVSTPSPGRRQVYFIAFLSFVYSNIAVTLVCCTFISIVVHYPRLGQKLGSQDPPVRNTEFQLLDEQHRHFNGSHTKTVLVLVILNQSTWIPAAIMITIQKFDVKVSEAALMYALLATSLPGLLNPVLYGLLLESYREGYKKLLLRFVCCCMKQTNLGQELQAVTPKIKSSAKRHHHQNHHHHHHHHHRHQEESFATSASNPICENDDDSLVLEIHQNEEQTMPKLQIRTIEHQGPLAVDDDISIETADKDTVPPSETFISSSCSSSEEYLLDSEDDSDEYCEDESVI</sequence>
<evidence type="ECO:0000313" key="13">
    <source>
        <dbReference type="EMBL" id="ESO82218.1"/>
    </source>
</evidence>
<feature type="transmembrane region" description="Helical" evidence="11">
    <location>
        <begin position="25"/>
        <end position="51"/>
    </location>
</feature>
<dbReference type="InterPro" id="IPR017452">
    <property type="entry name" value="GPCR_Rhodpsn_7TM"/>
</dbReference>
<evidence type="ECO:0000256" key="6">
    <source>
        <dbReference type="ARBA" id="ARBA00023136"/>
    </source>
</evidence>
<feature type="domain" description="G-protein coupled receptors family 1 profile" evidence="12">
    <location>
        <begin position="40"/>
        <end position="307"/>
    </location>
</feature>
<evidence type="ECO:0000256" key="10">
    <source>
        <dbReference type="SAM" id="MobiDB-lite"/>
    </source>
</evidence>
<comment type="subcellular location">
    <subcellularLocation>
        <location evidence="1">Cell membrane</location>
        <topology evidence="1">Multi-pass membrane protein</topology>
    </subcellularLocation>
</comment>
<feature type="transmembrane region" description="Helical" evidence="11">
    <location>
        <begin position="191"/>
        <end position="218"/>
    </location>
</feature>
<feature type="transmembrane region" description="Helical" evidence="11">
    <location>
        <begin position="101"/>
        <end position="121"/>
    </location>
</feature>
<evidence type="ECO:0000313" key="14">
    <source>
        <dbReference type="Proteomes" id="UP000030746"/>
    </source>
</evidence>
<keyword evidence="3 11" id="KW-0812">Transmembrane</keyword>
<keyword evidence="7" id="KW-0675">Receptor</keyword>
<evidence type="ECO:0000256" key="5">
    <source>
        <dbReference type="ARBA" id="ARBA00023040"/>
    </source>
</evidence>
<dbReference type="RefSeq" id="XP_009067133.1">
    <property type="nucleotide sequence ID" value="XM_009068885.1"/>
</dbReference>
<dbReference type="EMBL" id="KB203992">
    <property type="protein sequence ID" value="ESO82218.1"/>
    <property type="molecule type" value="Genomic_DNA"/>
</dbReference>
<gene>
    <name evidence="13" type="ORF">LOTGIDRAFT_170261</name>
</gene>
<reference evidence="13 14" key="1">
    <citation type="journal article" date="2013" name="Nature">
        <title>Insights into bilaterian evolution from three spiralian genomes.</title>
        <authorList>
            <person name="Simakov O."/>
            <person name="Marletaz F."/>
            <person name="Cho S.J."/>
            <person name="Edsinger-Gonzales E."/>
            <person name="Havlak P."/>
            <person name="Hellsten U."/>
            <person name="Kuo D.H."/>
            <person name="Larsson T."/>
            <person name="Lv J."/>
            <person name="Arendt D."/>
            <person name="Savage R."/>
            <person name="Osoegawa K."/>
            <person name="de Jong P."/>
            <person name="Grimwood J."/>
            <person name="Chapman J.A."/>
            <person name="Shapiro H."/>
            <person name="Aerts A."/>
            <person name="Otillar R.P."/>
            <person name="Terry A.Y."/>
            <person name="Boore J.L."/>
            <person name="Grigoriev I.V."/>
            <person name="Lindberg D.R."/>
            <person name="Seaver E.C."/>
            <person name="Weisblat D.A."/>
            <person name="Putnam N.H."/>
            <person name="Rokhsar D.S."/>
        </authorList>
    </citation>
    <scope>NUCLEOTIDE SEQUENCE [LARGE SCALE GENOMIC DNA]</scope>
</reference>
<evidence type="ECO:0000256" key="7">
    <source>
        <dbReference type="ARBA" id="ARBA00023170"/>
    </source>
</evidence>
<dbReference type="KEGG" id="lgi:LOTGIDRAFT_170261"/>
<feature type="region of interest" description="Disordered" evidence="10">
    <location>
        <begin position="344"/>
        <end position="379"/>
    </location>
</feature>
<dbReference type="AlphaFoldDB" id="V3YW29"/>
<dbReference type="PANTHER" id="PTHR11866:SF42">
    <property type="entry name" value="G-PROTEIN COUPLED RECEPTORS FAMILY 1 PROFILE DOMAIN-CONTAINING PROTEIN"/>
    <property type="match status" value="1"/>
</dbReference>
<feature type="transmembrane region" description="Helical" evidence="11">
    <location>
        <begin position="142"/>
        <end position="163"/>
    </location>
</feature>
<feature type="compositionally biased region" description="Acidic residues" evidence="10">
    <location>
        <begin position="448"/>
        <end position="466"/>
    </location>
</feature>
<keyword evidence="5" id="KW-0297">G-protein coupled receptor</keyword>
<keyword evidence="2" id="KW-1003">Cell membrane</keyword>
<dbReference type="OMA" id="WLQNSAM"/>
<evidence type="ECO:0000256" key="9">
    <source>
        <dbReference type="ARBA" id="ARBA00023224"/>
    </source>
</evidence>
<feature type="compositionally biased region" description="Basic residues" evidence="10">
    <location>
        <begin position="348"/>
        <end position="367"/>
    </location>
</feature>
<accession>V3YW29</accession>
<feature type="transmembrane region" description="Helical" evidence="11">
    <location>
        <begin position="63"/>
        <end position="89"/>
    </location>
</feature>
<dbReference type="InterPro" id="IPR008365">
    <property type="entry name" value="Prostanoid_rcpt"/>
</dbReference>
<evidence type="ECO:0000256" key="4">
    <source>
        <dbReference type="ARBA" id="ARBA00022989"/>
    </source>
</evidence>
<dbReference type="GO" id="GO:0005886">
    <property type="term" value="C:plasma membrane"/>
    <property type="evidence" value="ECO:0007669"/>
    <property type="project" value="UniProtKB-SubCell"/>
</dbReference>
<dbReference type="Pfam" id="PF00001">
    <property type="entry name" value="7tm_1"/>
    <property type="match status" value="1"/>
</dbReference>
<feature type="transmembrane region" description="Helical" evidence="11">
    <location>
        <begin position="289"/>
        <end position="310"/>
    </location>
</feature>
<evidence type="ECO:0000256" key="1">
    <source>
        <dbReference type="ARBA" id="ARBA00004651"/>
    </source>
</evidence>
<keyword evidence="9" id="KW-0807">Transducer</keyword>
<dbReference type="PANTHER" id="PTHR11866">
    <property type="entry name" value="G-PROTEIN COUPLED RECEPTOR FAMILY 1 MEMBER"/>
    <property type="match status" value="1"/>
</dbReference>
<evidence type="ECO:0000256" key="8">
    <source>
        <dbReference type="ARBA" id="ARBA00023180"/>
    </source>
</evidence>